<reference evidence="1" key="1">
    <citation type="submission" date="2021-07" db="EMBL/GenBank/DDBJ databases">
        <title>Shewanella sp. YLB-07 whole genome sequence.</title>
        <authorList>
            <person name="Yu L."/>
        </authorList>
    </citation>
    <scope>NUCLEOTIDE SEQUENCE</scope>
    <source>
        <strain evidence="1">YLB-08</strain>
    </source>
</reference>
<dbReference type="InterPro" id="IPR003462">
    <property type="entry name" value="ODC_Mu_crystall"/>
</dbReference>
<evidence type="ECO:0000313" key="2">
    <source>
        <dbReference type="Proteomes" id="UP000316416"/>
    </source>
</evidence>
<dbReference type="InterPro" id="IPR023401">
    <property type="entry name" value="ODC_N"/>
</dbReference>
<dbReference type="Proteomes" id="UP000316416">
    <property type="component" value="Chromosome"/>
</dbReference>
<dbReference type="EMBL" id="CP045503">
    <property type="protein sequence ID" value="QPG58007.1"/>
    <property type="molecule type" value="Genomic_DNA"/>
</dbReference>
<organism evidence="1 2">
    <name type="scientific">Shewanella eurypsychrophilus</name>
    <dbReference type="NCBI Taxonomy" id="2593656"/>
    <lineage>
        <taxon>Bacteria</taxon>
        <taxon>Pseudomonadati</taxon>
        <taxon>Pseudomonadota</taxon>
        <taxon>Gammaproteobacteria</taxon>
        <taxon>Alteromonadales</taxon>
        <taxon>Shewanellaceae</taxon>
        <taxon>Shewanella</taxon>
    </lineage>
</organism>
<proteinExistence type="predicted"/>
<accession>A0ABX6VBX8</accession>
<dbReference type="InterPro" id="IPR054860">
    <property type="entry name" value="BhcD-like"/>
</dbReference>
<dbReference type="PIRSF" id="PIRSF001439">
    <property type="entry name" value="CryM"/>
    <property type="match status" value="1"/>
</dbReference>
<dbReference type="NCBIfam" id="NF045643">
    <property type="entry name" value="ImmsucRedBhcD"/>
    <property type="match status" value="1"/>
</dbReference>
<dbReference type="SUPFAM" id="SSF51735">
    <property type="entry name" value="NAD(P)-binding Rossmann-fold domains"/>
    <property type="match status" value="1"/>
</dbReference>
<dbReference type="Gene3D" id="3.40.50.720">
    <property type="entry name" value="NAD(P)-binding Rossmann-like Domain"/>
    <property type="match status" value="1"/>
</dbReference>
<evidence type="ECO:0000313" key="1">
    <source>
        <dbReference type="EMBL" id="QPG58007.1"/>
    </source>
</evidence>
<dbReference type="Pfam" id="PF02423">
    <property type="entry name" value="OCD_Mu_crystall"/>
    <property type="match status" value="1"/>
</dbReference>
<sequence>MTNSNQNTSKGVSVVSEAVCQQIMGRTEAFSAVENVFSAMAKNSAYNFPVIREAIGHADALYGFKSGFDRDGMVLGLKSGGYWPGNIQKDLTNHQSTVILFDPDTGKLRSLVGGNYLTAIRTAASSAVSIAHLARHDSKVLGLIGAGHQSTFQLRAALEQRDFEKVIAWNKEPENLTRLAVICDELSLPFESVSREVLCAQADVIITITSAFEALIDTNWIKPGTHIACMGTDTIGKQEVDANIFASARVFTDELAQSITLGEAQHAIKAGLINQADIIPIGEVINGTQIGRTSDDEITLFDGTGVGLQDLAVASVAAKLAEEQGLASYFNL</sequence>
<name>A0ABX6VBX8_9GAMM</name>
<dbReference type="Gene3D" id="3.30.1780.10">
    <property type="entry name" value="ornithine cyclodeaminase, domain 1"/>
    <property type="match status" value="1"/>
</dbReference>
<protein>
    <submittedName>
        <fullName evidence="1">Ornithine cyclodeaminase family protein</fullName>
    </submittedName>
</protein>
<dbReference type="PANTHER" id="PTHR13812">
    <property type="entry name" value="KETIMINE REDUCTASE MU-CRYSTALLIN"/>
    <property type="match status" value="1"/>
</dbReference>
<gene>
    <name evidence="1" type="ORF">FM038_011505</name>
</gene>
<dbReference type="PANTHER" id="PTHR13812:SF19">
    <property type="entry name" value="KETIMINE REDUCTASE MU-CRYSTALLIN"/>
    <property type="match status" value="1"/>
</dbReference>
<keyword evidence="2" id="KW-1185">Reference proteome</keyword>
<dbReference type="RefSeq" id="WP_142871152.1">
    <property type="nucleotide sequence ID" value="NZ_CP045503.2"/>
</dbReference>
<dbReference type="InterPro" id="IPR036291">
    <property type="entry name" value="NAD(P)-bd_dom_sf"/>
</dbReference>